<dbReference type="InterPro" id="IPR000626">
    <property type="entry name" value="Ubiquitin-like_dom"/>
</dbReference>
<comment type="caution">
    <text evidence="2">The sequence shown here is derived from an EMBL/GenBank/DDBJ whole genome shotgun (WGS) entry which is preliminary data.</text>
</comment>
<dbReference type="EMBL" id="CAKKTJ010000336">
    <property type="protein sequence ID" value="CAH0482946.1"/>
    <property type="molecule type" value="Genomic_DNA"/>
</dbReference>
<organism evidence="2 3">
    <name type="scientific">Peronospora belbahrii</name>
    <dbReference type="NCBI Taxonomy" id="622444"/>
    <lineage>
        <taxon>Eukaryota</taxon>
        <taxon>Sar</taxon>
        <taxon>Stramenopiles</taxon>
        <taxon>Oomycota</taxon>
        <taxon>Peronosporomycetes</taxon>
        <taxon>Peronosporales</taxon>
        <taxon>Peronosporaceae</taxon>
        <taxon>Peronospora</taxon>
    </lineage>
</organism>
<feature type="domain" description="Ubiquitin-like" evidence="1">
    <location>
        <begin position="213"/>
        <end position="253"/>
    </location>
</feature>
<dbReference type="PROSITE" id="PS50053">
    <property type="entry name" value="UBIQUITIN_2"/>
    <property type="match status" value="1"/>
</dbReference>
<accession>A0AAU9L7H4</accession>
<evidence type="ECO:0000313" key="2">
    <source>
        <dbReference type="EMBL" id="CAH0482946.1"/>
    </source>
</evidence>
<gene>
    <name evidence="2" type="ORF">PBS003_LOCUS9523</name>
</gene>
<protein>
    <recommendedName>
        <fullName evidence="1">Ubiquitin-like domain-containing protein</fullName>
    </recommendedName>
</protein>
<dbReference type="AlphaFoldDB" id="A0AAU9L7H4"/>
<evidence type="ECO:0000259" key="1">
    <source>
        <dbReference type="PROSITE" id="PS50053"/>
    </source>
</evidence>
<dbReference type="Proteomes" id="UP001160483">
    <property type="component" value="Unassembled WGS sequence"/>
</dbReference>
<sequence length="389" mass="42974">MTTLPIGMQLVSALDDSKLTVLSPVGDVSSIGSENVPQTLSLPLQSDEMALDVEMDIDLDVFRPSAMSDTVDSYHEDWNKLYFDSLFQPDLGNNAQEDIDQMLWCESEEVALHSNHQHETAPGRECHCRNFAIQANRVQAQQEQIVETVAAKDQKKVLRHIFGSGKRLLGFGFEKEAVTDQSKQQENRMTDKVSTPALYVDEVMAAEHAEVVVTDMKMMTSMPVVASKQGVPSTPERVLLKSRSLRDDQTFSSPLHRSRVLSEITSPLSTTSFVSLESMMATPLSATSRSTAHPGLPMMRSLSPADELEKMASSGSVASMPKMSILRGNFQVSPGRETVSLVSSTAVLPPPYFREALDSPKKRRAYSKTFRSFAQPLSFSFANESSTDR</sequence>
<proteinExistence type="predicted"/>
<evidence type="ECO:0000313" key="3">
    <source>
        <dbReference type="Proteomes" id="UP001160483"/>
    </source>
</evidence>
<reference evidence="2" key="1">
    <citation type="submission" date="2021-11" db="EMBL/GenBank/DDBJ databases">
        <authorList>
            <person name="Islam A."/>
            <person name="Islam S."/>
            <person name="Flora M.S."/>
            <person name="Rahman M."/>
            <person name="Ziaur R.M."/>
            <person name="Epstein J.H."/>
            <person name="Hassan M."/>
            <person name="Klassen M."/>
            <person name="Woodard K."/>
            <person name="Webb A."/>
            <person name="Webby R.J."/>
            <person name="El Zowalaty M.E."/>
        </authorList>
    </citation>
    <scope>NUCLEOTIDE SEQUENCE</scope>
    <source>
        <strain evidence="2">Pbs3</strain>
    </source>
</reference>
<name>A0AAU9L7H4_9STRA</name>